<evidence type="ECO:0000313" key="1">
    <source>
        <dbReference type="EMBL" id="AHA62404.1"/>
    </source>
</evidence>
<name>A0A088BHB3_ANOCA</name>
<gene>
    <name evidence="1" type="primary">EDCM</name>
</gene>
<evidence type="ECO:0000313" key="3">
    <source>
        <dbReference type="Proteomes" id="UP000001646"/>
    </source>
</evidence>
<dbReference type="AlphaFoldDB" id="A0A088BHB3"/>
<reference evidence="2" key="3">
    <citation type="submission" date="2025-05" db="UniProtKB">
        <authorList>
            <consortium name="Ensembl"/>
        </authorList>
    </citation>
    <scope>IDENTIFICATION</scope>
</reference>
<sequence length="72" mass="8078">MSCCSRCGARSGCCCCHRSKPRVVYYVRRQVPMVPCCGGGQYSYSYVPARSCCCAPRPRLPIQQCTMPVKKY</sequence>
<accession>A0A088BHB3</accession>
<dbReference type="EMBL" id="KC963969">
    <property type="protein sequence ID" value="AHA62404.1"/>
    <property type="molecule type" value="mRNA"/>
</dbReference>
<organism evidence="1">
    <name type="scientific">Anolis carolinensis</name>
    <name type="common">Green anole</name>
    <name type="synonym">American chameleon</name>
    <dbReference type="NCBI Taxonomy" id="28377"/>
    <lineage>
        <taxon>Eukaryota</taxon>
        <taxon>Metazoa</taxon>
        <taxon>Chordata</taxon>
        <taxon>Craniata</taxon>
        <taxon>Vertebrata</taxon>
        <taxon>Euteleostomi</taxon>
        <taxon>Lepidosauria</taxon>
        <taxon>Squamata</taxon>
        <taxon>Bifurcata</taxon>
        <taxon>Unidentata</taxon>
        <taxon>Episquamata</taxon>
        <taxon>Toxicofera</taxon>
        <taxon>Iguania</taxon>
        <taxon>Dactyloidae</taxon>
        <taxon>Anolis</taxon>
    </lineage>
</organism>
<dbReference type="Proteomes" id="UP000001646">
    <property type="component" value="Unplaced"/>
</dbReference>
<keyword evidence="3" id="KW-1185">Reference proteome</keyword>
<proteinExistence type="evidence at transcript level"/>
<protein>
    <submittedName>
        <fullName evidence="1">Epidermal differentiation protein</fullName>
    </submittedName>
</protein>
<reference evidence="1" key="2">
    <citation type="journal article" date="2014" name="Mol. Biol. Evol.">
        <title>Evolutionary origin and diversification of epidermal barrier proteins in amniotes.</title>
        <authorList>
            <person name="Strasser B."/>
            <person name="Mlitz V."/>
            <person name="Hermann M."/>
            <person name="Rice R.H."/>
            <person name="Eigenheer R.A."/>
            <person name="Alibardi L."/>
            <person name="Tschachler E."/>
            <person name="Eckhart L."/>
        </authorList>
    </citation>
    <scope>NUCLEOTIDE SEQUENCE</scope>
    <source>
        <tissue evidence="1">Skin regenerating</tissue>
    </source>
</reference>
<reference evidence="2" key="1">
    <citation type="submission" date="2009-12" db="EMBL/GenBank/DDBJ databases">
        <title>The Genome Sequence of Anolis carolinensis (Green Anole Lizard).</title>
        <authorList>
            <consortium name="The Genome Sequencing Platform"/>
            <person name="Di Palma F."/>
            <person name="Alfoldi J."/>
            <person name="Heiman D."/>
            <person name="Young S."/>
            <person name="Grabherr M."/>
            <person name="Johnson J."/>
            <person name="Lander E.S."/>
            <person name="Lindblad-Toh K."/>
        </authorList>
    </citation>
    <scope>NUCLEOTIDE SEQUENCE [LARGE SCALE GENOMIC DNA]</scope>
    <source>
        <strain evidence="2">JBL SC #1</strain>
    </source>
</reference>
<dbReference type="Ensembl" id="ENSACAT00000041589.1">
    <property type="protein sequence ID" value="ENSACAP00000032892.1"/>
    <property type="gene ID" value="ENSACAG00000041280.1"/>
</dbReference>
<evidence type="ECO:0000313" key="2">
    <source>
        <dbReference type="Ensembl" id="ENSACAP00000032892.1"/>
    </source>
</evidence>